<comment type="similarity">
    <text evidence="1">Belongs to the ParD antitoxin family.</text>
</comment>
<accession>A0A248UNI2</accession>
<dbReference type="PANTHER" id="PTHR36582">
    <property type="entry name" value="ANTITOXIN PARD"/>
    <property type="match status" value="1"/>
</dbReference>
<dbReference type="EMBL" id="CP022605">
    <property type="protein sequence ID" value="ASV88275.1"/>
    <property type="molecule type" value="Genomic_DNA"/>
</dbReference>
<dbReference type="CDD" id="cd22231">
    <property type="entry name" value="RHH_NikR_HicB-like"/>
    <property type="match status" value="1"/>
</dbReference>
<protein>
    <submittedName>
        <fullName evidence="3">Ribbon-helix-helix, copG family protein</fullName>
    </submittedName>
</protein>
<dbReference type="GO" id="GO:0006355">
    <property type="term" value="P:regulation of DNA-templated transcription"/>
    <property type="evidence" value="ECO:0007669"/>
    <property type="project" value="InterPro"/>
</dbReference>
<dbReference type="Gene3D" id="6.10.10.120">
    <property type="entry name" value="Antitoxin ParD1-like"/>
    <property type="match status" value="1"/>
</dbReference>
<evidence type="ECO:0000313" key="3">
    <source>
        <dbReference type="EMBL" id="ASV88275.1"/>
    </source>
</evidence>
<name>A0A248UNI2_9HYPH</name>
<dbReference type="RefSeq" id="WP_095448304.1">
    <property type="nucleotide sequence ID" value="NZ_CP022605.1"/>
</dbReference>
<geneLocation type="plasmid" evidence="3 4">
    <name>unnamed1</name>
</geneLocation>
<keyword evidence="2" id="KW-1277">Toxin-antitoxin system</keyword>
<dbReference type="NCBIfam" id="TIGR02606">
    <property type="entry name" value="antidote_CC2985"/>
    <property type="match status" value="1"/>
</dbReference>
<evidence type="ECO:0000256" key="2">
    <source>
        <dbReference type="ARBA" id="ARBA00022649"/>
    </source>
</evidence>
<sequence>MATMNVSLPHPMKEWVEAQAKTGRYSNVSDYVRDLIRKDQMRGDKIAAMQRFVDDGLQSGKGTRSRDDLFAIAIANAEKSLKRN</sequence>
<gene>
    <name evidence="3" type="ORF">CES85_3124</name>
</gene>
<evidence type="ECO:0000313" key="4">
    <source>
        <dbReference type="Proteomes" id="UP000215256"/>
    </source>
</evidence>
<dbReference type="InterPro" id="IPR038296">
    <property type="entry name" value="ParD_sf"/>
</dbReference>
<dbReference type="InterPro" id="IPR022789">
    <property type="entry name" value="ParD"/>
</dbReference>
<proteinExistence type="inferred from homology"/>
<dbReference type="InterPro" id="IPR010985">
    <property type="entry name" value="Ribbon_hlx_hlx"/>
</dbReference>
<organism evidence="3 4">
    <name type="scientific">Ochrobactrum quorumnocens</name>
    <dbReference type="NCBI Taxonomy" id="271865"/>
    <lineage>
        <taxon>Bacteria</taxon>
        <taxon>Pseudomonadati</taxon>
        <taxon>Pseudomonadota</taxon>
        <taxon>Alphaproteobacteria</taxon>
        <taxon>Hyphomicrobiales</taxon>
        <taxon>Brucellaceae</taxon>
        <taxon>Brucella/Ochrobactrum group</taxon>
        <taxon>Ochrobactrum</taxon>
    </lineage>
</organism>
<evidence type="ECO:0000256" key="1">
    <source>
        <dbReference type="ARBA" id="ARBA00008580"/>
    </source>
</evidence>
<dbReference type="AlphaFoldDB" id="A0A248UNI2"/>
<dbReference type="Proteomes" id="UP000215256">
    <property type="component" value="Plasmid unnamed1"/>
</dbReference>
<keyword evidence="3" id="KW-0614">Plasmid</keyword>
<dbReference type="SUPFAM" id="SSF47598">
    <property type="entry name" value="Ribbon-helix-helix"/>
    <property type="match status" value="1"/>
</dbReference>
<dbReference type="PANTHER" id="PTHR36582:SF2">
    <property type="entry name" value="ANTITOXIN PARD"/>
    <property type="match status" value="1"/>
</dbReference>
<dbReference type="KEGG" id="och:CES85_3124"/>
<reference evidence="3 4" key="1">
    <citation type="submission" date="2017-07" db="EMBL/GenBank/DDBJ databases">
        <title>Phylogenetic study on the rhizospheric bacterium Ochrobactrum sp. A44.</title>
        <authorList>
            <person name="Krzyzanowska D.M."/>
            <person name="Ossowicki A."/>
            <person name="Rajewska M."/>
            <person name="Maciag T."/>
            <person name="Kaczynski Z."/>
            <person name="Czerwicka M."/>
            <person name="Jafra S."/>
        </authorList>
    </citation>
    <scope>NUCLEOTIDE SEQUENCE [LARGE SCALE GENOMIC DNA]</scope>
    <source>
        <strain evidence="3 4">A44</strain>
        <plasmid evidence="3 4">unnamed1</plasmid>
    </source>
</reference>
<dbReference type="OrthoDB" id="9811310at2"/>